<evidence type="ECO:0000313" key="1">
    <source>
        <dbReference type="EMBL" id="KAB7725491.1"/>
    </source>
</evidence>
<sequence>MSIHVTPPPAKRAFPTEKILTNQLYIEFPPEWSTLSKRYTIYRYQLTEAQNNHRRFADRNFFARFTNAYKNQFDRPFYFYTYDAPYASLYSLIPNDQKPEPWFYPFGSTPQTQPEEIAYQTLAPDEVRPHVLLKLMMALCFYEASPNEQDRRVCQNKFYLRIKGKHKANWQTVVEFKPSVSNAGSGFQLTLSVETQRFSRVRTAEGKASESMAWGSTSTFYELFESRGHTYLRQLRPSQLASFSGDLYQQAPIKGRKAKSDWHNDGANYKESRSFAVRHVQERFRAFLTSYGFNVSLGEESLCRQPTQNSPLPVQRLGQIQVLDNRLNRSGVSTDVYLNWLNDYPFHTSDGLIPLQFRLVSLASLNENQPLLVLQDVDPTAFGLDENDKPRLLTEKGVQDPYQILYKQYPHVVKQSLNVNPNRGEDFAIAKDYLTYSFMAPSIQPMSEGFGEGELDEQQATRHRANLERNLEVCLSELWLKWVITGKVSCLSSMPCLPYMSQLVNAWGFISNNVLLFFEDGQIRFSDLETPAGKRVLQERFIPWSTIRNTFLTRIGKDEKRADVALINAHFILVDQQVLELEKTEVIAMPNWPRILDIKAQDPGKSARSREAIGVYAGGIWYSESPYQYVVSSMTSSAGREERGHHFYRIHVYNEDLPVPMATLLSLLAVSFVRKNQFTVWPYPFDLIRLHREVS</sequence>
<dbReference type="EMBL" id="WELI01000022">
    <property type="protein sequence ID" value="KAB7725491.1"/>
    <property type="molecule type" value="Genomic_DNA"/>
</dbReference>
<organism evidence="1 2">
    <name type="scientific">Rudanella paleaurantiibacter</name>
    <dbReference type="NCBI Taxonomy" id="2614655"/>
    <lineage>
        <taxon>Bacteria</taxon>
        <taxon>Pseudomonadati</taxon>
        <taxon>Bacteroidota</taxon>
        <taxon>Cytophagia</taxon>
        <taxon>Cytophagales</taxon>
        <taxon>Cytophagaceae</taxon>
        <taxon>Rudanella</taxon>
    </lineage>
</organism>
<proteinExistence type="predicted"/>
<accession>A0A7J5TRX1</accession>
<dbReference type="Proteomes" id="UP000488299">
    <property type="component" value="Unassembled WGS sequence"/>
</dbReference>
<protein>
    <submittedName>
        <fullName evidence="1">Uncharacterized protein</fullName>
    </submittedName>
</protein>
<evidence type="ECO:0000313" key="2">
    <source>
        <dbReference type="Proteomes" id="UP000488299"/>
    </source>
</evidence>
<keyword evidence="2" id="KW-1185">Reference proteome</keyword>
<gene>
    <name evidence="1" type="ORF">F5984_25960</name>
</gene>
<dbReference type="AlphaFoldDB" id="A0A7J5TRX1"/>
<reference evidence="1 2" key="1">
    <citation type="submission" date="2019-10" db="EMBL/GenBank/DDBJ databases">
        <title>Rudanella paleaurantiibacter sp. nov., isolated from sludge.</title>
        <authorList>
            <person name="Xu S.Q."/>
        </authorList>
    </citation>
    <scope>NUCLEOTIDE SEQUENCE [LARGE SCALE GENOMIC DNA]</scope>
    <source>
        <strain evidence="1 2">HX-22-17</strain>
    </source>
</reference>
<comment type="caution">
    <text evidence="1">The sequence shown here is derived from an EMBL/GenBank/DDBJ whole genome shotgun (WGS) entry which is preliminary data.</text>
</comment>
<dbReference type="RefSeq" id="WP_152127256.1">
    <property type="nucleotide sequence ID" value="NZ_WELI01000022.1"/>
</dbReference>
<name>A0A7J5TRX1_9BACT</name>